<dbReference type="CDD" id="cd10917">
    <property type="entry name" value="CE4_NodB_like_6s_7s"/>
    <property type="match status" value="1"/>
</dbReference>
<dbReference type="SUPFAM" id="SSF88713">
    <property type="entry name" value="Glycoside hydrolase/deacetylase"/>
    <property type="match status" value="1"/>
</dbReference>
<dbReference type="Pfam" id="PF01522">
    <property type="entry name" value="Polysacc_deac_1"/>
    <property type="match status" value="1"/>
</dbReference>
<dbReference type="InterPro" id="IPR011330">
    <property type="entry name" value="Glyco_hydro/deAcase_b/a-brl"/>
</dbReference>
<evidence type="ECO:0000256" key="4">
    <source>
        <dbReference type="SAM" id="SignalP"/>
    </source>
</evidence>
<dbReference type="EMBL" id="LT607410">
    <property type="protein sequence ID" value="SCE70477.1"/>
    <property type="molecule type" value="Genomic_DNA"/>
</dbReference>
<proteinExistence type="predicted"/>
<evidence type="ECO:0000256" key="3">
    <source>
        <dbReference type="SAM" id="MobiDB-lite"/>
    </source>
</evidence>
<organism evidence="6 7">
    <name type="scientific">Micromonospora purpureochromogenes</name>
    <dbReference type="NCBI Taxonomy" id="47872"/>
    <lineage>
        <taxon>Bacteria</taxon>
        <taxon>Bacillati</taxon>
        <taxon>Actinomycetota</taxon>
        <taxon>Actinomycetes</taxon>
        <taxon>Micromonosporales</taxon>
        <taxon>Micromonosporaceae</taxon>
        <taxon>Micromonospora</taxon>
    </lineage>
</organism>
<dbReference type="InterPro" id="IPR002509">
    <property type="entry name" value="NODB_dom"/>
</dbReference>
<dbReference type="GO" id="GO:0016810">
    <property type="term" value="F:hydrolase activity, acting on carbon-nitrogen (but not peptide) bonds"/>
    <property type="evidence" value="ECO:0007669"/>
    <property type="project" value="InterPro"/>
</dbReference>
<feature type="chain" id="PRO_5038858862" evidence="4">
    <location>
        <begin position="21"/>
        <end position="266"/>
    </location>
</feature>
<dbReference type="RefSeq" id="WP_088964299.1">
    <property type="nucleotide sequence ID" value="NZ_LT607410.1"/>
</dbReference>
<keyword evidence="4" id="KW-0732">Signal</keyword>
<dbReference type="InterPro" id="IPR050248">
    <property type="entry name" value="Polysacc_deacetylase_ArnD"/>
</dbReference>
<dbReference type="PROSITE" id="PS51677">
    <property type="entry name" value="NODB"/>
    <property type="match status" value="1"/>
</dbReference>
<gene>
    <name evidence="6" type="ORF">GA0074696_0335</name>
</gene>
<dbReference type="GO" id="GO:0005975">
    <property type="term" value="P:carbohydrate metabolic process"/>
    <property type="evidence" value="ECO:0007669"/>
    <property type="project" value="InterPro"/>
</dbReference>
<dbReference type="PANTHER" id="PTHR10587:SF133">
    <property type="entry name" value="CHITIN DEACETYLASE 1-RELATED"/>
    <property type="match status" value="1"/>
</dbReference>
<dbReference type="Gene3D" id="3.20.20.370">
    <property type="entry name" value="Glycoside hydrolase/deacetylase"/>
    <property type="match status" value="1"/>
</dbReference>
<accession>A0A1C4UFQ8</accession>
<dbReference type="GO" id="GO:0016020">
    <property type="term" value="C:membrane"/>
    <property type="evidence" value="ECO:0007669"/>
    <property type="project" value="TreeGrafter"/>
</dbReference>
<dbReference type="Proteomes" id="UP000198228">
    <property type="component" value="Chromosome I"/>
</dbReference>
<name>A0A1C4UFQ8_9ACTN</name>
<protein>
    <submittedName>
        <fullName evidence="6">Peptidoglycan/xylan/chitin deacetylase, PgdA/CDA1 family</fullName>
    </submittedName>
</protein>
<dbReference type="PANTHER" id="PTHR10587">
    <property type="entry name" value="GLYCOSYL TRANSFERASE-RELATED"/>
    <property type="match status" value="1"/>
</dbReference>
<keyword evidence="1" id="KW-0479">Metal-binding</keyword>
<evidence type="ECO:0000256" key="1">
    <source>
        <dbReference type="ARBA" id="ARBA00022723"/>
    </source>
</evidence>
<evidence type="ECO:0000256" key="2">
    <source>
        <dbReference type="ARBA" id="ARBA00022801"/>
    </source>
</evidence>
<dbReference type="AlphaFoldDB" id="A0A1C4UFQ8"/>
<dbReference type="PROSITE" id="PS51257">
    <property type="entry name" value="PROKAR_LIPOPROTEIN"/>
    <property type="match status" value="1"/>
</dbReference>
<evidence type="ECO:0000313" key="6">
    <source>
        <dbReference type="EMBL" id="SCE70477.1"/>
    </source>
</evidence>
<dbReference type="GO" id="GO:0046872">
    <property type="term" value="F:metal ion binding"/>
    <property type="evidence" value="ECO:0007669"/>
    <property type="project" value="UniProtKB-KW"/>
</dbReference>
<feature type="domain" description="NodB homology" evidence="5">
    <location>
        <begin position="82"/>
        <end position="265"/>
    </location>
</feature>
<sequence length="266" mass="28547">MRARPVLAAALGLVLLLAVGCGEPQRDPQQAAAPAPTAAASPSPVTTPSPRATPRPATKPKPKLRPKPTTLPAGLRRATGVRAVALTFDDGPDPAWTPKVLDQLRAARVKATFCLVGTQIRKHPELVARMVREGHQLCNHSWRHDLDLGRRPVAEIRADLVRTNGAIQAAAPGAKVPFYRQPGGRWTPEVVAVARQLGMRSLHWSVDPQDWAKPTVATLAERVHGAARPGAIVLMHDGGGDRSHTLAACPHLIIDLKRRFGVAPPR</sequence>
<feature type="compositionally biased region" description="Pro residues" evidence="3">
    <location>
        <begin position="45"/>
        <end position="57"/>
    </location>
</feature>
<feature type="compositionally biased region" description="Low complexity" evidence="3">
    <location>
        <begin position="31"/>
        <end position="44"/>
    </location>
</feature>
<keyword evidence="2" id="KW-0378">Hydrolase</keyword>
<feature type="region of interest" description="Disordered" evidence="3">
    <location>
        <begin position="25"/>
        <end position="76"/>
    </location>
</feature>
<evidence type="ECO:0000313" key="7">
    <source>
        <dbReference type="Proteomes" id="UP000198228"/>
    </source>
</evidence>
<reference evidence="6 7" key="1">
    <citation type="submission" date="2016-06" db="EMBL/GenBank/DDBJ databases">
        <authorList>
            <person name="Kjaerup R.B."/>
            <person name="Dalgaard T.S."/>
            <person name="Juul-Madsen H.R."/>
        </authorList>
    </citation>
    <scope>NUCLEOTIDE SEQUENCE [LARGE SCALE GENOMIC DNA]</scope>
    <source>
        <strain evidence="6 7">DSM 43821</strain>
    </source>
</reference>
<feature type="signal peptide" evidence="4">
    <location>
        <begin position="1"/>
        <end position="20"/>
    </location>
</feature>
<evidence type="ECO:0000259" key="5">
    <source>
        <dbReference type="PROSITE" id="PS51677"/>
    </source>
</evidence>